<dbReference type="Proteomes" id="UP000011087">
    <property type="component" value="Unassembled WGS sequence"/>
</dbReference>
<comment type="subcellular location">
    <subcellularLocation>
        <location evidence="1">Cell membrane</location>
        <topology evidence="1">Multi-pass membrane protein</topology>
    </subcellularLocation>
</comment>
<feature type="transmembrane region" description="Helical" evidence="7">
    <location>
        <begin position="344"/>
        <end position="366"/>
    </location>
</feature>
<dbReference type="PANTHER" id="PTHR23517:SF3">
    <property type="entry name" value="INTEGRAL MEMBRANE TRANSPORT PROTEIN"/>
    <property type="match status" value="1"/>
</dbReference>
<dbReference type="Gene3D" id="1.20.1250.20">
    <property type="entry name" value="MFS general substrate transporter like domains"/>
    <property type="match status" value="2"/>
</dbReference>
<feature type="transmembrane region" description="Helical" evidence="7">
    <location>
        <begin position="403"/>
        <end position="426"/>
    </location>
</feature>
<evidence type="ECO:0000256" key="6">
    <source>
        <dbReference type="ARBA" id="ARBA00023136"/>
    </source>
</evidence>
<feature type="transmembrane region" description="Helical" evidence="7">
    <location>
        <begin position="136"/>
        <end position="155"/>
    </location>
</feature>
<feature type="transmembrane region" description="Helical" evidence="7">
    <location>
        <begin position="471"/>
        <end position="487"/>
    </location>
</feature>
<evidence type="ECO:0000256" key="2">
    <source>
        <dbReference type="ARBA" id="ARBA00022448"/>
    </source>
</evidence>
<evidence type="ECO:0000256" key="1">
    <source>
        <dbReference type="ARBA" id="ARBA00004651"/>
    </source>
</evidence>
<sequence>MALGEDKKLYDGFFSILAKIQKNPFQFMLAVWLVMCVGACNKFFLFPMPWIAGQSECRKEVLSPPFKSTSVASGTFTYTPAAWIQVKNNCTEKAEVFTFVTEKFTLTTSNFVFFGITKAIFNFTVGVLSDIFGRKWAVVIGWVLSLPMPFMVLYANDWWTVATANIFLGIQQALVWSATIFIMIDYLGQEHSGTAVGINETIGYTVIAIVTEIAAAILDEHHPRRENYYVVLAIIGSSIVISTLFLKESKPLAVDEESKITGRSKETIEKSKETSLVWPSGRKTQVEVARSAFIYTSFINMSLVSICFAGLMVNFITGFVWGLFTKWMKNGQANRWKPLSKGDIANIVLCYGLFKGVLQFIFGFIGDRYGRKFVIIFGQLFNVLGLVVFVGTGLDENDPRVGFFFGAIFLGLGTAMMYANNLAAVCDHSDPSWRSSALGAYRFWRDLGYAIGALVTGSVADWIGIPWSVGVTAILVALSAVLLLICYKEVPAGGVVEVSADTKLSTEGDVGLKAQMTPSGSQMLLMGGLDVAPPMVFFPPPPQPFPTMGMA</sequence>
<proteinExistence type="predicted"/>
<accession>L1K114</accession>
<protein>
    <recommendedName>
        <fullName evidence="8">Major facilitator superfamily (MFS) profile domain-containing protein</fullName>
    </recommendedName>
</protein>
<dbReference type="EnsemblProtists" id="EKX54249">
    <property type="protein sequence ID" value="EKX54249"/>
    <property type="gene ID" value="GUITHDRAFT_160852"/>
</dbReference>
<keyword evidence="11" id="KW-1185">Reference proteome</keyword>
<dbReference type="PANTHER" id="PTHR23517">
    <property type="entry name" value="RESISTANCE PROTEIN MDTM, PUTATIVE-RELATED-RELATED"/>
    <property type="match status" value="1"/>
</dbReference>
<dbReference type="EMBL" id="JH992968">
    <property type="protein sequence ID" value="EKX54249.1"/>
    <property type="molecule type" value="Genomic_DNA"/>
</dbReference>
<feature type="transmembrane region" description="Helical" evidence="7">
    <location>
        <begin position="196"/>
        <end position="216"/>
    </location>
</feature>
<evidence type="ECO:0000256" key="5">
    <source>
        <dbReference type="ARBA" id="ARBA00022989"/>
    </source>
</evidence>
<dbReference type="InterPro" id="IPR005829">
    <property type="entry name" value="Sugar_transporter_CS"/>
</dbReference>
<dbReference type="GO" id="GO:0022857">
    <property type="term" value="F:transmembrane transporter activity"/>
    <property type="evidence" value="ECO:0007669"/>
    <property type="project" value="InterPro"/>
</dbReference>
<dbReference type="eggNOG" id="ENOG502S5YA">
    <property type="taxonomic scope" value="Eukaryota"/>
</dbReference>
<dbReference type="InterPro" id="IPR020846">
    <property type="entry name" value="MFS_dom"/>
</dbReference>
<evidence type="ECO:0000259" key="8">
    <source>
        <dbReference type="PROSITE" id="PS50850"/>
    </source>
</evidence>
<dbReference type="AlphaFoldDB" id="L1K114"/>
<reference evidence="11" key="2">
    <citation type="submission" date="2012-11" db="EMBL/GenBank/DDBJ databases">
        <authorList>
            <person name="Kuo A."/>
            <person name="Curtis B.A."/>
            <person name="Tanifuji G."/>
            <person name="Burki F."/>
            <person name="Gruber A."/>
            <person name="Irimia M."/>
            <person name="Maruyama S."/>
            <person name="Arias M.C."/>
            <person name="Ball S.G."/>
            <person name="Gile G.H."/>
            <person name="Hirakawa Y."/>
            <person name="Hopkins J.F."/>
            <person name="Rensing S.A."/>
            <person name="Schmutz J."/>
            <person name="Symeonidi A."/>
            <person name="Elias M."/>
            <person name="Eveleigh R.J."/>
            <person name="Herman E.K."/>
            <person name="Klute M.J."/>
            <person name="Nakayama T."/>
            <person name="Obornik M."/>
            <person name="Reyes-Prieto A."/>
            <person name="Armbrust E.V."/>
            <person name="Aves S.J."/>
            <person name="Beiko R.G."/>
            <person name="Coutinho P."/>
            <person name="Dacks J.B."/>
            <person name="Durnford D.G."/>
            <person name="Fast N.M."/>
            <person name="Green B.R."/>
            <person name="Grisdale C."/>
            <person name="Hempe F."/>
            <person name="Henrissat B."/>
            <person name="Hoppner M.P."/>
            <person name="Ishida K.-I."/>
            <person name="Kim E."/>
            <person name="Koreny L."/>
            <person name="Kroth P.G."/>
            <person name="Liu Y."/>
            <person name="Malik S.-B."/>
            <person name="Maier U.G."/>
            <person name="McRose D."/>
            <person name="Mock T."/>
            <person name="Neilson J.A."/>
            <person name="Onodera N.T."/>
            <person name="Poole A.M."/>
            <person name="Pritham E.J."/>
            <person name="Richards T.A."/>
            <person name="Rocap G."/>
            <person name="Roy S.W."/>
            <person name="Sarai C."/>
            <person name="Schaack S."/>
            <person name="Shirato S."/>
            <person name="Slamovits C.H."/>
            <person name="Spencer D.F."/>
            <person name="Suzuki S."/>
            <person name="Worden A.Z."/>
            <person name="Zauner S."/>
            <person name="Barry K."/>
            <person name="Bell C."/>
            <person name="Bharti A.K."/>
            <person name="Crow J.A."/>
            <person name="Grimwood J."/>
            <person name="Kramer R."/>
            <person name="Lindquist E."/>
            <person name="Lucas S."/>
            <person name="Salamov A."/>
            <person name="McFadden G.I."/>
            <person name="Lane C.E."/>
            <person name="Keeling P.J."/>
            <person name="Gray M.W."/>
            <person name="Grigoriev I.V."/>
            <person name="Archibald J.M."/>
        </authorList>
    </citation>
    <scope>NUCLEOTIDE SEQUENCE</scope>
    <source>
        <strain evidence="11">CCMP2712</strain>
    </source>
</reference>
<dbReference type="SUPFAM" id="SSF103473">
    <property type="entry name" value="MFS general substrate transporter"/>
    <property type="match status" value="1"/>
</dbReference>
<dbReference type="OMA" id="LNDGMAW"/>
<keyword evidence="5 7" id="KW-1133">Transmembrane helix</keyword>
<name>L1K114_GUITC</name>
<evidence type="ECO:0000256" key="4">
    <source>
        <dbReference type="ARBA" id="ARBA00022692"/>
    </source>
</evidence>
<keyword evidence="6 7" id="KW-0472">Membrane</keyword>
<dbReference type="PROSITE" id="PS50850">
    <property type="entry name" value="MFS"/>
    <property type="match status" value="1"/>
</dbReference>
<reference evidence="10" key="3">
    <citation type="submission" date="2016-03" db="UniProtKB">
        <authorList>
            <consortium name="EnsemblProtists"/>
        </authorList>
    </citation>
    <scope>IDENTIFICATION</scope>
</reference>
<feature type="transmembrane region" description="Helical" evidence="7">
    <location>
        <begin position="228"/>
        <end position="246"/>
    </location>
</feature>
<dbReference type="RefSeq" id="XP_005841229.1">
    <property type="nucleotide sequence ID" value="XM_005841172.1"/>
</dbReference>
<feature type="transmembrane region" description="Helical" evidence="7">
    <location>
        <begin position="111"/>
        <end position="129"/>
    </location>
</feature>
<dbReference type="GeneID" id="17310659"/>
<dbReference type="InterPro" id="IPR036259">
    <property type="entry name" value="MFS_trans_sf"/>
</dbReference>
<feature type="domain" description="Major facilitator superfamily (MFS) profile" evidence="8">
    <location>
        <begin position="27"/>
        <end position="491"/>
    </location>
</feature>
<feature type="transmembrane region" description="Helical" evidence="7">
    <location>
        <begin position="27"/>
        <end position="46"/>
    </location>
</feature>
<reference evidence="9 11" key="1">
    <citation type="journal article" date="2012" name="Nature">
        <title>Algal genomes reveal evolutionary mosaicism and the fate of nucleomorphs.</title>
        <authorList>
            <consortium name="DOE Joint Genome Institute"/>
            <person name="Curtis B.A."/>
            <person name="Tanifuji G."/>
            <person name="Burki F."/>
            <person name="Gruber A."/>
            <person name="Irimia M."/>
            <person name="Maruyama S."/>
            <person name="Arias M.C."/>
            <person name="Ball S.G."/>
            <person name="Gile G.H."/>
            <person name="Hirakawa Y."/>
            <person name="Hopkins J.F."/>
            <person name="Kuo A."/>
            <person name="Rensing S.A."/>
            <person name="Schmutz J."/>
            <person name="Symeonidi A."/>
            <person name="Elias M."/>
            <person name="Eveleigh R.J."/>
            <person name="Herman E.K."/>
            <person name="Klute M.J."/>
            <person name="Nakayama T."/>
            <person name="Obornik M."/>
            <person name="Reyes-Prieto A."/>
            <person name="Armbrust E.V."/>
            <person name="Aves S.J."/>
            <person name="Beiko R.G."/>
            <person name="Coutinho P."/>
            <person name="Dacks J.B."/>
            <person name="Durnford D.G."/>
            <person name="Fast N.M."/>
            <person name="Green B.R."/>
            <person name="Grisdale C.J."/>
            <person name="Hempel F."/>
            <person name="Henrissat B."/>
            <person name="Hoppner M.P."/>
            <person name="Ishida K."/>
            <person name="Kim E."/>
            <person name="Koreny L."/>
            <person name="Kroth P.G."/>
            <person name="Liu Y."/>
            <person name="Malik S.B."/>
            <person name="Maier U.G."/>
            <person name="McRose D."/>
            <person name="Mock T."/>
            <person name="Neilson J.A."/>
            <person name="Onodera N.T."/>
            <person name="Poole A.M."/>
            <person name="Pritham E.J."/>
            <person name="Richards T.A."/>
            <person name="Rocap G."/>
            <person name="Roy S.W."/>
            <person name="Sarai C."/>
            <person name="Schaack S."/>
            <person name="Shirato S."/>
            <person name="Slamovits C.H."/>
            <person name="Spencer D.F."/>
            <person name="Suzuki S."/>
            <person name="Worden A.Z."/>
            <person name="Zauner S."/>
            <person name="Barry K."/>
            <person name="Bell C."/>
            <person name="Bharti A.K."/>
            <person name="Crow J.A."/>
            <person name="Grimwood J."/>
            <person name="Kramer R."/>
            <person name="Lindquist E."/>
            <person name="Lucas S."/>
            <person name="Salamov A."/>
            <person name="McFadden G.I."/>
            <person name="Lane C.E."/>
            <person name="Keeling P.J."/>
            <person name="Gray M.W."/>
            <person name="Grigoriev I.V."/>
            <person name="Archibald J.M."/>
        </authorList>
    </citation>
    <scope>NUCLEOTIDE SEQUENCE</scope>
    <source>
        <strain evidence="9 11">CCMP2712</strain>
    </source>
</reference>
<dbReference type="InterPro" id="IPR011701">
    <property type="entry name" value="MFS"/>
</dbReference>
<gene>
    <name evidence="9" type="ORF">GUITHDRAFT_160852</name>
</gene>
<dbReference type="GO" id="GO:0005886">
    <property type="term" value="C:plasma membrane"/>
    <property type="evidence" value="ECO:0007669"/>
    <property type="project" value="UniProtKB-SubCell"/>
</dbReference>
<dbReference type="KEGG" id="gtt:GUITHDRAFT_160852"/>
<dbReference type="Pfam" id="PF07690">
    <property type="entry name" value="MFS_1"/>
    <property type="match status" value="1"/>
</dbReference>
<evidence type="ECO:0000313" key="10">
    <source>
        <dbReference type="EnsemblProtists" id="EKX54249"/>
    </source>
</evidence>
<dbReference type="InterPro" id="IPR050171">
    <property type="entry name" value="MFS_Transporters"/>
</dbReference>
<dbReference type="PaxDb" id="55529-EKX54249"/>
<evidence type="ECO:0000256" key="7">
    <source>
        <dbReference type="SAM" id="Phobius"/>
    </source>
</evidence>
<keyword evidence="4 7" id="KW-0812">Transmembrane</keyword>
<keyword evidence="3" id="KW-1003">Cell membrane</keyword>
<evidence type="ECO:0000313" key="11">
    <source>
        <dbReference type="Proteomes" id="UP000011087"/>
    </source>
</evidence>
<dbReference type="OrthoDB" id="545962at2759"/>
<feature type="transmembrane region" description="Helical" evidence="7">
    <location>
        <begin position="373"/>
        <end position="391"/>
    </location>
</feature>
<feature type="transmembrane region" description="Helical" evidence="7">
    <location>
        <begin position="447"/>
        <end position="465"/>
    </location>
</feature>
<keyword evidence="2" id="KW-0813">Transport</keyword>
<organism evidence="9">
    <name type="scientific">Guillardia theta (strain CCMP2712)</name>
    <name type="common">Cryptophyte</name>
    <dbReference type="NCBI Taxonomy" id="905079"/>
    <lineage>
        <taxon>Eukaryota</taxon>
        <taxon>Cryptophyceae</taxon>
        <taxon>Pyrenomonadales</taxon>
        <taxon>Geminigeraceae</taxon>
        <taxon>Guillardia</taxon>
    </lineage>
</organism>
<evidence type="ECO:0000313" key="9">
    <source>
        <dbReference type="EMBL" id="EKX54249.1"/>
    </source>
</evidence>
<evidence type="ECO:0000256" key="3">
    <source>
        <dbReference type="ARBA" id="ARBA00022475"/>
    </source>
</evidence>
<feature type="transmembrane region" description="Helical" evidence="7">
    <location>
        <begin position="161"/>
        <end position="184"/>
    </location>
</feature>
<dbReference type="HOGENOM" id="CLU_035002_0_0_1"/>
<dbReference type="PROSITE" id="PS00216">
    <property type="entry name" value="SUGAR_TRANSPORT_1"/>
    <property type="match status" value="1"/>
</dbReference>
<feature type="transmembrane region" description="Helical" evidence="7">
    <location>
        <begin position="292"/>
        <end position="324"/>
    </location>
</feature>